<organism evidence="6 7">
    <name type="scientific">Schinkia azotoformans MEV2011</name>
    <dbReference type="NCBI Taxonomy" id="1348973"/>
    <lineage>
        <taxon>Bacteria</taxon>
        <taxon>Bacillati</taxon>
        <taxon>Bacillota</taxon>
        <taxon>Bacilli</taxon>
        <taxon>Bacillales</taxon>
        <taxon>Bacillaceae</taxon>
        <taxon>Calidifontibacillus/Schinkia group</taxon>
        <taxon>Schinkia</taxon>
    </lineage>
</organism>
<feature type="transmembrane region" description="Helical" evidence="5">
    <location>
        <begin position="36"/>
        <end position="57"/>
    </location>
</feature>
<keyword evidence="1" id="KW-1003">Cell membrane</keyword>
<dbReference type="AlphaFoldDB" id="A0A072NLD4"/>
<feature type="transmembrane region" description="Helical" evidence="5">
    <location>
        <begin position="69"/>
        <end position="87"/>
    </location>
</feature>
<name>A0A072NLD4_SCHAZ</name>
<sequence>MIHAHVTTWFIAIILLFVSYSMQKKGKQKPAKITKMILRLFYILILATGGHLFGIYASSLGSGILTSAVFWKALAGLWVIASMEMLLMKQAKGKSTELLWIQFVVSLLIVLFFGYVVL</sequence>
<dbReference type="Pfam" id="PF07457">
    <property type="entry name" value="DUF1516"/>
    <property type="match status" value="1"/>
</dbReference>
<evidence type="ECO:0000313" key="6">
    <source>
        <dbReference type="EMBL" id="KEF38266.1"/>
    </source>
</evidence>
<protein>
    <submittedName>
        <fullName evidence="6">Uncharacterized protein</fullName>
    </submittedName>
</protein>
<dbReference type="OrthoDB" id="2365314at2"/>
<proteinExistence type="predicted"/>
<dbReference type="RefSeq" id="WP_035195703.1">
    <property type="nucleotide sequence ID" value="NZ_JJRY01000008.1"/>
</dbReference>
<evidence type="ECO:0000256" key="4">
    <source>
        <dbReference type="ARBA" id="ARBA00023136"/>
    </source>
</evidence>
<keyword evidence="2 5" id="KW-0812">Transmembrane</keyword>
<gene>
    <name evidence="6" type="ORF">M670_02306</name>
</gene>
<evidence type="ECO:0000256" key="5">
    <source>
        <dbReference type="SAM" id="Phobius"/>
    </source>
</evidence>
<dbReference type="Proteomes" id="UP000027936">
    <property type="component" value="Unassembled WGS sequence"/>
</dbReference>
<dbReference type="InterPro" id="IPR010899">
    <property type="entry name" value="UPF0344"/>
</dbReference>
<dbReference type="EMBL" id="JJRY01000008">
    <property type="protein sequence ID" value="KEF38266.1"/>
    <property type="molecule type" value="Genomic_DNA"/>
</dbReference>
<accession>A0A072NLD4</accession>
<evidence type="ECO:0000313" key="7">
    <source>
        <dbReference type="Proteomes" id="UP000027936"/>
    </source>
</evidence>
<evidence type="ECO:0000256" key="1">
    <source>
        <dbReference type="ARBA" id="ARBA00022475"/>
    </source>
</evidence>
<feature type="transmembrane region" description="Helical" evidence="5">
    <location>
        <begin position="6"/>
        <end position="24"/>
    </location>
</feature>
<keyword evidence="4 5" id="KW-0472">Membrane</keyword>
<reference evidence="6 7" key="1">
    <citation type="submission" date="2014-04" db="EMBL/GenBank/DDBJ databases">
        <title>Draft genome sequence of Bacillus azotoformans MEV2011, a (co-) denitrifying strain unable to grow in the presence of oxygen.</title>
        <authorList>
            <person name="Nielsen M."/>
            <person name="Schreiber L."/>
            <person name="Finster K."/>
            <person name="Schramm A."/>
        </authorList>
    </citation>
    <scope>NUCLEOTIDE SEQUENCE [LARGE SCALE GENOMIC DNA]</scope>
    <source>
        <strain evidence="6 7">MEV2011</strain>
    </source>
</reference>
<comment type="caution">
    <text evidence="6">The sequence shown here is derived from an EMBL/GenBank/DDBJ whole genome shotgun (WGS) entry which is preliminary data.</text>
</comment>
<feature type="transmembrane region" description="Helical" evidence="5">
    <location>
        <begin position="99"/>
        <end position="117"/>
    </location>
</feature>
<keyword evidence="3 5" id="KW-1133">Transmembrane helix</keyword>
<dbReference type="PATRIC" id="fig|1348973.3.peg.2221"/>
<evidence type="ECO:0000256" key="3">
    <source>
        <dbReference type="ARBA" id="ARBA00022989"/>
    </source>
</evidence>
<evidence type="ECO:0000256" key="2">
    <source>
        <dbReference type="ARBA" id="ARBA00022692"/>
    </source>
</evidence>